<dbReference type="HOGENOM" id="CLU_1602835_0_0_1"/>
<protein>
    <submittedName>
        <fullName evidence="2">Uncharacterized protein</fullName>
    </submittedName>
</protein>
<proteinExistence type="predicted"/>
<keyword evidence="3" id="KW-1185">Reference proteome</keyword>
<evidence type="ECO:0000256" key="1">
    <source>
        <dbReference type="SAM" id="MobiDB-lite"/>
    </source>
</evidence>
<organism evidence="2 3">
    <name type="scientific">Galerina marginata (strain CBS 339.88)</name>
    <dbReference type="NCBI Taxonomy" id="685588"/>
    <lineage>
        <taxon>Eukaryota</taxon>
        <taxon>Fungi</taxon>
        <taxon>Dikarya</taxon>
        <taxon>Basidiomycota</taxon>
        <taxon>Agaricomycotina</taxon>
        <taxon>Agaricomycetes</taxon>
        <taxon>Agaricomycetidae</taxon>
        <taxon>Agaricales</taxon>
        <taxon>Agaricineae</taxon>
        <taxon>Strophariaceae</taxon>
        <taxon>Galerina</taxon>
    </lineage>
</organism>
<feature type="region of interest" description="Disordered" evidence="1">
    <location>
        <begin position="20"/>
        <end position="43"/>
    </location>
</feature>
<dbReference type="AlphaFoldDB" id="A0A067T3Z5"/>
<name>A0A067T3Z5_GALM3</name>
<accession>A0A067T3Z5</accession>
<evidence type="ECO:0000313" key="3">
    <source>
        <dbReference type="Proteomes" id="UP000027222"/>
    </source>
</evidence>
<gene>
    <name evidence="2" type="ORF">GALMADRAFT_631342</name>
</gene>
<dbReference type="Proteomes" id="UP000027222">
    <property type="component" value="Unassembled WGS sequence"/>
</dbReference>
<dbReference type="EMBL" id="KL142385">
    <property type="protein sequence ID" value="KDR73753.1"/>
    <property type="molecule type" value="Genomic_DNA"/>
</dbReference>
<reference evidence="3" key="1">
    <citation type="journal article" date="2014" name="Proc. Natl. Acad. Sci. U.S.A.">
        <title>Extensive sampling of basidiomycete genomes demonstrates inadequacy of the white-rot/brown-rot paradigm for wood decay fungi.</title>
        <authorList>
            <person name="Riley R."/>
            <person name="Salamov A.A."/>
            <person name="Brown D.W."/>
            <person name="Nagy L.G."/>
            <person name="Floudas D."/>
            <person name="Held B.W."/>
            <person name="Levasseur A."/>
            <person name="Lombard V."/>
            <person name="Morin E."/>
            <person name="Otillar R."/>
            <person name="Lindquist E.A."/>
            <person name="Sun H."/>
            <person name="LaButti K.M."/>
            <person name="Schmutz J."/>
            <person name="Jabbour D."/>
            <person name="Luo H."/>
            <person name="Baker S.E."/>
            <person name="Pisabarro A.G."/>
            <person name="Walton J.D."/>
            <person name="Blanchette R.A."/>
            <person name="Henrissat B."/>
            <person name="Martin F."/>
            <person name="Cullen D."/>
            <person name="Hibbett D.S."/>
            <person name="Grigoriev I.V."/>
        </authorList>
    </citation>
    <scope>NUCLEOTIDE SEQUENCE [LARGE SCALE GENOMIC DNA]</scope>
    <source>
        <strain evidence="3">CBS 339.88</strain>
    </source>
</reference>
<sequence length="166" mass="18245">MDFGTSRSCTGRSSVNSRSHAFIAVPSRTPMRGSGSEMTNTSPSSQCIAALTFKPHLHLDSRYQFGAAKRRAEVHRTVSSPPSLASHQGSAYRQQSSFILQWSVHSPLPSDWTFGTSDNPLSADTKTPRLNLISEFRGGFVISPLHWPKAHMHIRIAVSPPHLHSV</sequence>
<evidence type="ECO:0000313" key="2">
    <source>
        <dbReference type="EMBL" id="KDR73753.1"/>
    </source>
</evidence>